<evidence type="ECO:0000259" key="2">
    <source>
        <dbReference type="Pfam" id="PF02698"/>
    </source>
</evidence>
<dbReference type="InterPro" id="IPR014729">
    <property type="entry name" value="Rossmann-like_a/b/a_fold"/>
</dbReference>
<feature type="transmembrane region" description="Helical" evidence="1">
    <location>
        <begin position="40"/>
        <end position="62"/>
    </location>
</feature>
<evidence type="ECO:0000313" key="4">
    <source>
        <dbReference type="Proteomes" id="UP001594351"/>
    </source>
</evidence>
<sequence length="254" mass="28154">MFLIKKIFAPFFFPLSICIELLLIGLFLLWFSKKQKMGRIFVTIGVVLIILLSFTIFSDLLLNPLESFHAPLLQTDSLNDVEWIVVLGGGHTSDQRLPLTSQLSESSLVRLIEAIRLHLKISDSKIILSGGGAFDPTPHARLLAEVAISLGVDPKNLVMESGSNDTKDEANLIKAIVGKKPFILVTSASHMPRSIALFRKVGLKPIPAPVGHLVKNPQKINPSMFYPNTNGLRQAHKAVYEYLGLLWAKIRNQI</sequence>
<dbReference type="PANTHER" id="PTHR30336">
    <property type="entry name" value="INNER MEMBRANE PROTEIN, PROBABLE PERMEASE"/>
    <property type="match status" value="1"/>
</dbReference>
<dbReference type="InterPro" id="IPR003848">
    <property type="entry name" value="DUF218"/>
</dbReference>
<evidence type="ECO:0000256" key="1">
    <source>
        <dbReference type="SAM" id="Phobius"/>
    </source>
</evidence>
<keyword evidence="1" id="KW-0812">Transmembrane</keyword>
<keyword evidence="1" id="KW-1133">Transmembrane helix</keyword>
<name>A0ABV6Z343_UNCC1</name>
<dbReference type="Pfam" id="PF02698">
    <property type="entry name" value="DUF218"/>
    <property type="match status" value="1"/>
</dbReference>
<reference evidence="3 4" key="1">
    <citation type="submission" date="2024-09" db="EMBL/GenBank/DDBJ databases">
        <title>Laminarin stimulates single cell rates of sulfate reduction while oxygen inhibits transcriptomic activity in coastal marine sediment.</title>
        <authorList>
            <person name="Lindsay M."/>
            <person name="Orcutt B."/>
            <person name="Emerson D."/>
            <person name="Stepanauskas R."/>
            <person name="D'Angelo T."/>
        </authorList>
    </citation>
    <scope>NUCLEOTIDE SEQUENCE [LARGE SCALE GENOMIC DNA]</scope>
    <source>
        <strain evidence="3">SAG AM-311-K15</strain>
    </source>
</reference>
<feature type="domain" description="DUF218" evidence="2">
    <location>
        <begin position="83"/>
        <end position="244"/>
    </location>
</feature>
<feature type="transmembrane region" description="Helical" evidence="1">
    <location>
        <begin position="12"/>
        <end position="31"/>
    </location>
</feature>
<protein>
    <submittedName>
        <fullName evidence="3">ElyC/SanA/YdcF family protein</fullName>
    </submittedName>
</protein>
<organism evidence="3 4">
    <name type="scientific">candidate division CSSED10-310 bacterium</name>
    <dbReference type="NCBI Taxonomy" id="2855610"/>
    <lineage>
        <taxon>Bacteria</taxon>
        <taxon>Bacteria division CSSED10-310</taxon>
    </lineage>
</organism>
<dbReference type="PANTHER" id="PTHR30336:SF4">
    <property type="entry name" value="ENVELOPE BIOGENESIS FACTOR ELYC"/>
    <property type="match status" value="1"/>
</dbReference>
<dbReference type="EMBL" id="JBHPBY010000379">
    <property type="protein sequence ID" value="MFC1852859.1"/>
    <property type="molecule type" value="Genomic_DNA"/>
</dbReference>
<dbReference type="CDD" id="cd06259">
    <property type="entry name" value="YdcF-like"/>
    <property type="match status" value="1"/>
</dbReference>
<dbReference type="Proteomes" id="UP001594351">
    <property type="component" value="Unassembled WGS sequence"/>
</dbReference>
<keyword evidence="4" id="KW-1185">Reference proteome</keyword>
<keyword evidence="1" id="KW-0472">Membrane</keyword>
<comment type="caution">
    <text evidence="3">The sequence shown here is derived from an EMBL/GenBank/DDBJ whole genome shotgun (WGS) entry which is preliminary data.</text>
</comment>
<proteinExistence type="predicted"/>
<dbReference type="InterPro" id="IPR051599">
    <property type="entry name" value="Cell_Envelope_Assoc"/>
</dbReference>
<dbReference type="Gene3D" id="3.40.50.620">
    <property type="entry name" value="HUPs"/>
    <property type="match status" value="1"/>
</dbReference>
<evidence type="ECO:0000313" key="3">
    <source>
        <dbReference type="EMBL" id="MFC1852859.1"/>
    </source>
</evidence>
<accession>A0ABV6Z343</accession>
<gene>
    <name evidence="3" type="ORF">ACFL27_21890</name>
</gene>